<dbReference type="Pfam" id="PF11937">
    <property type="entry name" value="DUF3455"/>
    <property type="match status" value="1"/>
</dbReference>
<dbReference type="PANTHER" id="PTHR35567">
    <property type="entry name" value="MALATE DEHYDROGENASE (AFU_ORTHOLOGUE AFUA_2G13800)"/>
    <property type="match status" value="1"/>
</dbReference>
<evidence type="ECO:0000313" key="2">
    <source>
        <dbReference type="EMBL" id="KAF9459663.1"/>
    </source>
</evidence>
<evidence type="ECO:0000313" key="3">
    <source>
        <dbReference type="Proteomes" id="UP000807353"/>
    </source>
</evidence>
<dbReference type="AlphaFoldDB" id="A0A9P5XXX5"/>
<name>A0A9P5XXX5_9AGAR</name>
<sequence>MLAITLLSLALATVAFALPNEKRSCDVSKAKMSLPSTLISPTATPSFIAVAIGTQNYTCGASGTYTNTGAVAELFDMSCLYNTPLYSKIPDDAYTLWKLAPSFLKAQTVISLLSYTSTPVVLGQHYYVPNPITGTGASPKWDFTSQGAYKGDADAFVVAAKSAGTTAPVGSRDVDWVLLTSIQGSLASEVYRIDTRGGQPPASCTPGSAPIAVKYAAMYWLFGGSVKK</sequence>
<dbReference type="EMBL" id="MU150312">
    <property type="protein sequence ID" value="KAF9459663.1"/>
    <property type="molecule type" value="Genomic_DNA"/>
</dbReference>
<dbReference type="PANTHER" id="PTHR35567:SF1">
    <property type="entry name" value="CONSERVED FUNGAL PROTEIN (AFU_ORTHOLOGUE AFUA_1G14230)"/>
    <property type="match status" value="1"/>
</dbReference>
<protein>
    <recommendedName>
        <fullName evidence="4">Malate dehydrogenase</fullName>
    </recommendedName>
</protein>
<comment type="caution">
    <text evidence="2">The sequence shown here is derived from an EMBL/GenBank/DDBJ whole genome shotgun (WGS) entry which is preliminary data.</text>
</comment>
<gene>
    <name evidence="2" type="ORF">BDZ94DRAFT_1239043</name>
</gene>
<keyword evidence="3" id="KW-1185">Reference proteome</keyword>
<feature type="chain" id="PRO_5040286204" description="Malate dehydrogenase" evidence="1">
    <location>
        <begin position="18"/>
        <end position="228"/>
    </location>
</feature>
<evidence type="ECO:0000256" key="1">
    <source>
        <dbReference type="SAM" id="SignalP"/>
    </source>
</evidence>
<proteinExistence type="predicted"/>
<dbReference type="OrthoDB" id="1859733at2759"/>
<keyword evidence="1" id="KW-0732">Signal</keyword>
<feature type="signal peptide" evidence="1">
    <location>
        <begin position="1"/>
        <end position="17"/>
    </location>
</feature>
<organism evidence="2 3">
    <name type="scientific">Collybia nuda</name>
    <dbReference type="NCBI Taxonomy" id="64659"/>
    <lineage>
        <taxon>Eukaryota</taxon>
        <taxon>Fungi</taxon>
        <taxon>Dikarya</taxon>
        <taxon>Basidiomycota</taxon>
        <taxon>Agaricomycotina</taxon>
        <taxon>Agaricomycetes</taxon>
        <taxon>Agaricomycetidae</taxon>
        <taxon>Agaricales</taxon>
        <taxon>Tricholomatineae</taxon>
        <taxon>Clitocybaceae</taxon>
        <taxon>Collybia</taxon>
    </lineage>
</organism>
<dbReference type="Proteomes" id="UP000807353">
    <property type="component" value="Unassembled WGS sequence"/>
</dbReference>
<dbReference type="InterPro" id="IPR021851">
    <property type="entry name" value="DUF3455"/>
</dbReference>
<reference evidence="2" key="1">
    <citation type="submission" date="2020-11" db="EMBL/GenBank/DDBJ databases">
        <authorList>
            <consortium name="DOE Joint Genome Institute"/>
            <person name="Ahrendt S."/>
            <person name="Riley R."/>
            <person name="Andreopoulos W."/>
            <person name="Labutti K."/>
            <person name="Pangilinan J."/>
            <person name="Ruiz-Duenas F.J."/>
            <person name="Barrasa J.M."/>
            <person name="Sanchez-Garcia M."/>
            <person name="Camarero S."/>
            <person name="Miyauchi S."/>
            <person name="Serrano A."/>
            <person name="Linde D."/>
            <person name="Babiker R."/>
            <person name="Drula E."/>
            <person name="Ayuso-Fernandez I."/>
            <person name="Pacheco R."/>
            <person name="Padilla G."/>
            <person name="Ferreira P."/>
            <person name="Barriuso J."/>
            <person name="Kellner H."/>
            <person name="Castanera R."/>
            <person name="Alfaro M."/>
            <person name="Ramirez L."/>
            <person name="Pisabarro A.G."/>
            <person name="Kuo A."/>
            <person name="Tritt A."/>
            <person name="Lipzen A."/>
            <person name="He G."/>
            <person name="Yan M."/>
            <person name="Ng V."/>
            <person name="Cullen D."/>
            <person name="Martin F."/>
            <person name="Rosso M.-N."/>
            <person name="Henrissat B."/>
            <person name="Hibbett D."/>
            <person name="Martinez A.T."/>
            <person name="Grigoriev I.V."/>
        </authorList>
    </citation>
    <scope>NUCLEOTIDE SEQUENCE</scope>
    <source>
        <strain evidence="2">CBS 247.69</strain>
    </source>
</reference>
<accession>A0A9P5XXX5</accession>
<evidence type="ECO:0008006" key="4">
    <source>
        <dbReference type="Google" id="ProtNLM"/>
    </source>
</evidence>